<feature type="transmembrane region" description="Helical" evidence="7">
    <location>
        <begin position="203"/>
        <end position="228"/>
    </location>
</feature>
<evidence type="ECO:0000256" key="2">
    <source>
        <dbReference type="ARBA" id="ARBA00022448"/>
    </source>
</evidence>
<dbReference type="NCBIfam" id="NF045474">
    <property type="entry name" value="Opp2C"/>
    <property type="match status" value="1"/>
</dbReference>
<evidence type="ECO:0000256" key="6">
    <source>
        <dbReference type="ARBA" id="ARBA00023136"/>
    </source>
</evidence>
<accession>A0A9D2J887</accession>
<comment type="caution">
    <text evidence="9">The sequence shown here is derived from an EMBL/GenBank/DDBJ whole genome shotgun (WGS) entry which is preliminary data.</text>
</comment>
<dbReference type="InterPro" id="IPR035906">
    <property type="entry name" value="MetI-like_sf"/>
</dbReference>
<evidence type="ECO:0000256" key="7">
    <source>
        <dbReference type="RuleBase" id="RU363032"/>
    </source>
</evidence>
<dbReference type="Gene3D" id="1.10.3720.10">
    <property type="entry name" value="MetI-like"/>
    <property type="match status" value="1"/>
</dbReference>
<comment type="similarity">
    <text evidence="7">Belongs to the binding-protein-dependent transport system permease family.</text>
</comment>
<dbReference type="InterPro" id="IPR053385">
    <property type="entry name" value="ABC_transport_permease"/>
</dbReference>
<dbReference type="InterPro" id="IPR000515">
    <property type="entry name" value="MetI-like"/>
</dbReference>
<dbReference type="PANTHER" id="PTHR43386:SF25">
    <property type="entry name" value="PEPTIDE ABC TRANSPORTER PERMEASE PROTEIN"/>
    <property type="match status" value="1"/>
</dbReference>
<dbReference type="InterPro" id="IPR050366">
    <property type="entry name" value="BP-dependent_transpt_permease"/>
</dbReference>
<feature type="transmembrane region" description="Helical" evidence="7">
    <location>
        <begin position="121"/>
        <end position="141"/>
    </location>
</feature>
<dbReference type="AlphaFoldDB" id="A0A9D2J887"/>
<dbReference type="PROSITE" id="PS50928">
    <property type="entry name" value="ABC_TM1"/>
    <property type="match status" value="1"/>
</dbReference>
<keyword evidence="5 7" id="KW-1133">Transmembrane helix</keyword>
<protein>
    <submittedName>
        <fullName evidence="9">ABC transporter permease</fullName>
    </submittedName>
</protein>
<evidence type="ECO:0000256" key="5">
    <source>
        <dbReference type="ARBA" id="ARBA00022989"/>
    </source>
</evidence>
<name>A0A9D2J887_9FIRM</name>
<evidence type="ECO:0000256" key="4">
    <source>
        <dbReference type="ARBA" id="ARBA00022692"/>
    </source>
</evidence>
<dbReference type="Pfam" id="PF00528">
    <property type="entry name" value="BPD_transp_1"/>
    <property type="match status" value="1"/>
</dbReference>
<evidence type="ECO:0000256" key="3">
    <source>
        <dbReference type="ARBA" id="ARBA00022475"/>
    </source>
</evidence>
<dbReference type="GO" id="GO:0055085">
    <property type="term" value="P:transmembrane transport"/>
    <property type="evidence" value="ECO:0007669"/>
    <property type="project" value="InterPro"/>
</dbReference>
<keyword evidence="2 7" id="KW-0813">Transport</keyword>
<evidence type="ECO:0000256" key="1">
    <source>
        <dbReference type="ARBA" id="ARBA00004651"/>
    </source>
</evidence>
<evidence type="ECO:0000259" key="8">
    <source>
        <dbReference type="PROSITE" id="PS50928"/>
    </source>
</evidence>
<evidence type="ECO:0000313" key="9">
    <source>
        <dbReference type="EMBL" id="HIZ40118.1"/>
    </source>
</evidence>
<reference evidence="9" key="1">
    <citation type="journal article" date="2021" name="PeerJ">
        <title>Extensive microbial diversity within the chicken gut microbiome revealed by metagenomics and culture.</title>
        <authorList>
            <person name="Gilroy R."/>
            <person name="Ravi A."/>
            <person name="Getino M."/>
            <person name="Pursley I."/>
            <person name="Horton D.L."/>
            <person name="Alikhan N.F."/>
            <person name="Baker D."/>
            <person name="Gharbi K."/>
            <person name="Hall N."/>
            <person name="Watson M."/>
            <person name="Adriaenssens E.M."/>
            <person name="Foster-Nyarko E."/>
            <person name="Jarju S."/>
            <person name="Secka A."/>
            <person name="Antonio M."/>
            <person name="Oren A."/>
            <person name="Chaudhuri R.R."/>
            <person name="La Ragione R."/>
            <person name="Hildebrand F."/>
            <person name="Pallen M.J."/>
        </authorList>
    </citation>
    <scope>NUCLEOTIDE SEQUENCE</scope>
    <source>
        <strain evidence="9">CHK179-28034</strain>
    </source>
</reference>
<dbReference type="EMBL" id="DXBR01000086">
    <property type="protein sequence ID" value="HIZ40118.1"/>
    <property type="molecule type" value="Genomic_DNA"/>
</dbReference>
<feature type="transmembrane region" description="Helical" evidence="7">
    <location>
        <begin position="84"/>
        <end position="109"/>
    </location>
</feature>
<dbReference type="Proteomes" id="UP000824049">
    <property type="component" value="Unassembled WGS sequence"/>
</dbReference>
<evidence type="ECO:0000313" key="10">
    <source>
        <dbReference type="Proteomes" id="UP000824049"/>
    </source>
</evidence>
<keyword evidence="4 7" id="KW-0812">Transmembrane</keyword>
<keyword evidence="6 7" id="KW-0472">Membrane</keyword>
<dbReference type="GO" id="GO:0005886">
    <property type="term" value="C:plasma membrane"/>
    <property type="evidence" value="ECO:0007669"/>
    <property type="project" value="UniProtKB-SubCell"/>
</dbReference>
<reference evidence="9" key="2">
    <citation type="submission" date="2021-04" db="EMBL/GenBank/DDBJ databases">
        <authorList>
            <person name="Gilroy R."/>
        </authorList>
    </citation>
    <scope>NUCLEOTIDE SEQUENCE</scope>
    <source>
        <strain evidence="9">CHK179-28034</strain>
    </source>
</reference>
<dbReference type="PANTHER" id="PTHR43386">
    <property type="entry name" value="OLIGOPEPTIDE TRANSPORT SYSTEM PERMEASE PROTEIN APPC"/>
    <property type="match status" value="1"/>
</dbReference>
<organism evidence="9 10">
    <name type="scientific">Candidatus Anaerobutyricum stercoris</name>
    <dbReference type="NCBI Taxonomy" id="2838457"/>
    <lineage>
        <taxon>Bacteria</taxon>
        <taxon>Bacillati</taxon>
        <taxon>Bacillota</taxon>
        <taxon>Clostridia</taxon>
        <taxon>Lachnospirales</taxon>
        <taxon>Lachnospiraceae</taxon>
        <taxon>Anaerobutyricum</taxon>
    </lineage>
</organism>
<dbReference type="SUPFAM" id="SSF161098">
    <property type="entry name" value="MetI-like"/>
    <property type="match status" value="1"/>
</dbReference>
<comment type="subcellular location">
    <subcellularLocation>
        <location evidence="1 7">Cell membrane</location>
        <topology evidence="1 7">Multi-pass membrane protein</topology>
    </subcellularLocation>
</comment>
<sequence>MTERVKNRLRKRSGKNRIKQRLIIFSVLVALLLLLALFSEKLCPYDPAQQNFAIALEPPGPAHLFGTDRYGRDMLSRVLVGAQISIFSALILVAVITAAGSLIGVAAGYAGGKLDAVVMRISDICLAFPGLIFALAIAAVLNGGVENAVIALAAVSWPKYARLSRSQTLAVKQSDYIQAARLAGNTPVQMILRHILPNIMGQILVTAMLDIGTMMMEIAALSFLGLGAKPPTAEWGSMMSEGRSMLQTYPWVVLTPGIGIFISVALFNLLGDTLRDYMDPRNRRETVKNS</sequence>
<feature type="transmembrane region" description="Helical" evidence="7">
    <location>
        <begin position="248"/>
        <end position="271"/>
    </location>
</feature>
<keyword evidence="3" id="KW-1003">Cell membrane</keyword>
<gene>
    <name evidence="9" type="ORF">H9968_09395</name>
</gene>
<feature type="domain" description="ABC transmembrane type-1" evidence="8">
    <location>
        <begin position="86"/>
        <end position="271"/>
    </location>
</feature>
<proteinExistence type="inferred from homology"/>
<dbReference type="CDD" id="cd06261">
    <property type="entry name" value="TM_PBP2"/>
    <property type="match status" value="1"/>
</dbReference>
<feature type="transmembrane region" description="Helical" evidence="7">
    <location>
        <begin position="21"/>
        <end position="38"/>
    </location>
</feature>